<name>A0A835Q634_VANPL</name>
<dbReference type="Proteomes" id="UP000639772">
    <property type="component" value="Chromosome 10"/>
</dbReference>
<gene>
    <name evidence="1" type="ORF">HPP92_019059</name>
</gene>
<accession>A0A835Q634</accession>
<dbReference type="AlphaFoldDB" id="A0A835Q634"/>
<dbReference type="EMBL" id="JADCNM010000010">
    <property type="protein sequence ID" value="KAG0464895.1"/>
    <property type="molecule type" value="Genomic_DNA"/>
</dbReference>
<evidence type="ECO:0000313" key="2">
    <source>
        <dbReference type="Proteomes" id="UP000639772"/>
    </source>
</evidence>
<protein>
    <submittedName>
        <fullName evidence="1">Uncharacterized protein</fullName>
    </submittedName>
</protein>
<evidence type="ECO:0000313" key="1">
    <source>
        <dbReference type="EMBL" id="KAG0464895.1"/>
    </source>
</evidence>
<reference evidence="1 2" key="1">
    <citation type="journal article" date="2020" name="Nat. Food">
        <title>A phased Vanilla planifolia genome enables genetic improvement of flavour and production.</title>
        <authorList>
            <person name="Hasing T."/>
            <person name="Tang H."/>
            <person name="Brym M."/>
            <person name="Khazi F."/>
            <person name="Huang T."/>
            <person name="Chambers A.H."/>
        </authorList>
    </citation>
    <scope>NUCLEOTIDE SEQUENCE [LARGE SCALE GENOMIC DNA]</scope>
    <source>
        <tissue evidence="1">Leaf</tissue>
    </source>
</reference>
<sequence length="64" mass="7197">MASLIVKVVIVGDESGFLYQLEYADLMVTQENIMKAEEAKKLSFLEFLDEGTMSTAIFRVCSKD</sequence>
<comment type="caution">
    <text evidence="1">The sequence shown here is derived from an EMBL/GenBank/DDBJ whole genome shotgun (WGS) entry which is preliminary data.</text>
</comment>
<proteinExistence type="predicted"/>
<organism evidence="1 2">
    <name type="scientific">Vanilla planifolia</name>
    <name type="common">Vanilla</name>
    <dbReference type="NCBI Taxonomy" id="51239"/>
    <lineage>
        <taxon>Eukaryota</taxon>
        <taxon>Viridiplantae</taxon>
        <taxon>Streptophyta</taxon>
        <taxon>Embryophyta</taxon>
        <taxon>Tracheophyta</taxon>
        <taxon>Spermatophyta</taxon>
        <taxon>Magnoliopsida</taxon>
        <taxon>Liliopsida</taxon>
        <taxon>Asparagales</taxon>
        <taxon>Orchidaceae</taxon>
        <taxon>Vanilloideae</taxon>
        <taxon>Vanilleae</taxon>
        <taxon>Vanilla</taxon>
    </lineage>
</organism>